<keyword evidence="2" id="KW-0269">Exonuclease</keyword>
<reference evidence="2 3" key="1">
    <citation type="submission" date="2024-09" db="EMBL/GenBank/DDBJ databases">
        <title>Novel species of the genus Pelomonas and Roseateles isolated from streams.</title>
        <authorList>
            <person name="Lu H."/>
        </authorList>
    </citation>
    <scope>NUCLEOTIDE SEQUENCE [LARGE SCALE GENOMIC DNA]</scope>
    <source>
        <strain evidence="2 3">BYS96W</strain>
    </source>
</reference>
<dbReference type="CDD" id="cd06141">
    <property type="entry name" value="WRN_exo"/>
    <property type="match status" value="1"/>
</dbReference>
<accession>A0ABW7G236</accession>
<keyword evidence="2" id="KW-0540">Nuclease</keyword>
<gene>
    <name evidence="2" type="ORF">ACG00X_04085</name>
</gene>
<evidence type="ECO:0000313" key="3">
    <source>
        <dbReference type="Proteomes" id="UP001606305"/>
    </source>
</evidence>
<keyword evidence="3" id="KW-1185">Reference proteome</keyword>
<name>A0ABW7G236_9BURK</name>
<comment type="caution">
    <text evidence="2">The sequence shown here is derived from an EMBL/GenBank/DDBJ whole genome shotgun (WGS) entry which is preliminary data.</text>
</comment>
<evidence type="ECO:0000259" key="1">
    <source>
        <dbReference type="SMART" id="SM00474"/>
    </source>
</evidence>
<dbReference type="InterPro" id="IPR052408">
    <property type="entry name" value="Exonuclease_MUT-7-like"/>
</dbReference>
<feature type="domain" description="3'-5' exonuclease" evidence="1">
    <location>
        <begin position="29"/>
        <end position="202"/>
    </location>
</feature>
<keyword evidence="2" id="KW-0378">Hydrolase</keyword>
<dbReference type="SUPFAM" id="SSF53098">
    <property type="entry name" value="Ribonuclease H-like"/>
    <property type="match status" value="1"/>
</dbReference>
<proteinExistence type="predicted"/>
<dbReference type="Proteomes" id="UP001606305">
    <property type="component" value="Unassembled WGS sequence"/>
</dbReference>
<dbReference type="PANTHER" id="PTHR47765:SF2">
    <property type="entry name" value="EXONUCLEASE MUT-7 HOMOLOG"/>
    <property type="match status" value="1"/>
</dbReference>
<sequence>MRKPPAPSRPTAEEIAAMPAYAPLPAGRIHLLKSPEQLDAAANALRQARHVGFDTESKPVFVAGAPQTGPEVIQFATLTDAYIVQTATPGVGEFLRAMIEGEDVIKVGFGLASDRPQIQRRLGLRLAAAIDVSQLVKKLGFKDAVGLKAAVAIVLGQRFSKSRKATTSNWANATLTPQQLHYAANDAHASLRVYLALAAAPSEG</sequence>
<evidence type="ECO:0000313" key="2">
    <source>
        <dbReference type="EMBL" id="MFG6456004.1"/>
    </source>
</evidence>
<protein>
    <submittedName>
        <fullName evidence="2">3'-5' exonuclease</fullName>
        <ecNumber evidence="2">3.1.-.-</ecNumber>
    </submittedName>
</protein>
<dbReference type="GO" id="GO:0004527">
    <property type="term" value="F:exonuclease activity"/>
    <property type="evidence" value="ECO:0007669"/>
    <property type="project" value="UniProtKB-KW"/>
</dbReference>
<dbReference type="SMART" id="SM00474">
    <property type="entry name" value="35EXOc"/>
    <property type="match status" value="1"/>
</dbReference>
<organism evidence="2 3">
    <name type="scientific">Pelomonas nitida</name>
    <dbReference type="NCBI Taxonomy" id="3299027"/>
    <lineage>
        <taxon>Bacteria</taxon>
        <taxon>Pseudomonadati</taxon>
        <taxon>Pseudomonadota</taxon>
        <taxon>Betaproteobacteria</taxon>
        <taxon>Burkholderiales</taxon>
        <taxon>Sphaerotilaceae</taxon>
        <taxon>Roseateles</taxon>
    </lineage>
</organism>
<dbReference type="InterPro" id="IPR002562">
    <property type="entry name" value="3'-5'_exonuclease_dom"/>
</dbReference>
<dbReference type="RefSeq" id="WP_394486691.1">
    <property type="nucleotide sequence ID" value="NZ_JBIGIA010000002.1"/>
</dbReference>
<dbReference type="EC" id="3.1.-.-" evidence="2"/>
<dbReference type="Pfam" id="PF01612">
    <property type="entry name" value="DNA_pol_A_exo1"/>
    <property type="match status" value="1"/>
</dbReference>
<dbReference type="InterPro" id="IPR012337">
    <property type="entry name" value="RNaseH-like_sf"/>
</dbReference>
<dbReference type="EMBL" id="JBIGIA010000002">
    <property type="protein sequence ID" value="MFG6456004.1"/>
    <property type="molecule type" value="Genomic_DNA"/>
</dbReference>
<dbReference type="Gene3D" id="3.30.420.10">
    <property type="entry name" value="Ribonuclease H-like superfamily/Ribonuclease H"/>
    <property type="match status" value="1"/>
</dbReference>
<dbReference type="PANTHER" id="PTHR47765">
    <property type="entry name" value="3'-5' EXONUCLEASE DOMAIN-CONTAINING PROTEIN"/>
    <property type="match status" value="1"/>
</dbReference>
<dbReference type="InterPro" id="IPR036397">
    <property type="entry name" value="RNaseH_sf"/>
</dbReference>